<proteinExistence type="inferred from homology"/>
<reference evidence="2" key="1">
    <citation type="journal article" date="2019" name="Science">
        <title>Mutation of a bHLH transcription factor allowed almond domestication.</title>
        <authorList>
            <person name="Sanchez-Perez R."/>
            <person name="Pavan S."/>
            <person name="Mazzeo R."/>
            <person name="Moldovan C."/>
            <person name="Aiese Cigliano R."/>
            <person name="Del Cueto J."/>
            <person name="Ricciardi F."/>
            <person name="Lotti C."/>
            <person name="Ricciardi L."/>
            <person name="Dicenta F."/>
            <person name="Lopez-Marques R.L."/>
            <person name="Lindberg Moller B."/>
        </authorList>
    </citation>
    <scope>NUCLEOTIDE SEQUENCE</scope>
</reference>
<name>A0A5H2XLK2_PRUDU</name>
<dbReference type="GO" id="GO:0006520">
    <property type="term" value="P:amino acid metabolic process"/>
    <property type="evidence" value="ECO:0007669"/>
    <property type="project" value="TreeGrafter"/>
</dbReference>
<dbReference type="GO" id="GO:0008615">
    <property type="term" value="P:pyridoxine biosynthetic process"/>
    <property type="evidence" value="ECO:0007669"/>
    <property type="project" value="TreeGrafter"/>
</dbReference>
<organism evidence="2">
    <name type="scientific">Prunus dulcis</name>
    <name type="common">Almond</name>
    <name type="synonym">Amygdalus dulcis</name>
    <dbReference type="NCBI Taxonomy" id="3755"/>
    <lineage>
        <taxon>Eukaryota</taxon>
        <taxon>Viridiplantae</taxon>
        <taxon>Streptophyta</taxon>
        <taxon>Embryophyta</taxon>
        <taxon>Tracheophyta</taxon>
        <taxon>Spermatophyta</taxon>
        <taxon>Magnoliopsida</taxon>
        <taxon>eudicotyledons</taxon>
        <taxon>Gunneridae</taxon>
        <taxon>Pentapetalae</taxon>
        <taxon>rosids</taxon>
        <taxon>fabids</taxon>
        <taxon>Rosales</taxon>
        <taxon>Rosaceae</taxon>
        <taxon>Amygdaloideae</taxon>
        <taxon>Amygdaleae</taxon>
        <taxon>Prunus</taxon>
    </lineage>
</organism>
<evidence type="ECO:0000256" key="1">
    <source>
        <dbReference type="PROSITE-ProRule" id="PRU00481"/>
    </source>
</evidence>
<protein>
    <submittedName>
        <fullName evidence="2">Aldolase-type TIM barrel family protein</fullName>
    </submittedName>
</protein>
<sequence>MDNDQVFTFAKKIAAPYDMVMQTKQLRRPSVVHFTAGRVATHECSADDAARLRQGVCRVWHVQER</sequence>
<evidence type="ECO:0000313" key="2">
    <source>
        <dbReference type="EMBL" id="BBN67829.1"/>
    </source>
</evidence>
<gene>
    <name evidence="2" type="ORF">Prudu_200S000200</name>
</gene>
<dbReference type="PANTHER" id="PTHR31829:SF6">
    <property type="entry name" value="PDXS_SNZ N-TERMINAL DOMAIN-CONTAINING PROTEIN"/>
    <property type="match status" value="1"/>
</dbReference>
<comment type="similarity">
    <text evidence="1">Belongs to the PdxS/SNZ family.</text>
</comment>
<dbReference type="InterPro" id="IPR013785">
    <property type="entry name" value="Aldolase_TIM"/>
</dbReference>
<dbReference type="Gene3D" id="3.20.20.70">
    <property type="entry name" value="Aldolase class I"/>
    <property type="match status" value="1"/>
</dbReference>
<dbReference type="EMBL" id="AP020537">
    <property type="protein sequence ID" value="BBN67829.1"/>
    <property type="molecule type" value="Genomic_DNA"/>
</dbReference>
<accession>A0A5H2XLK2</accession>
<dbReference type="GO" id="GO:0042823">
    <property type="term" value="P:pyridoxal phosphate biosynthetic process"/>
    <property type="evidence" value="ECO:0007669"/>
    <property type="project" value="InterPro"/>
</dbReference>
<dbReference type="InterPro" id="IPR001852">
    <property type="entry name" value="PdxS/SNZ"/>
</dbReference>
<dbReference type="AlphaFoldDB" id="A0A5H2XLK2"/>
<dbReference type="PANTHER" id="PTHR31829">
    <property type="entry name" value="PYRIDOXAL 5'-PHOSPHATE SYNTHASE SUBUNIT SNZ1-RELATED"/>
    <property type="match status" value="1"/>
</dbReference>
<dbReference type="PROSITE" id="PS51129">
    <property type="entry name" value="PDXS_SNZ_2"/>
    <property type="match status" value="1"/>
</dbReference>
<dbReference type="GO" id="GO:0016843">
    <property type="term" value="F:amine-lyase activity"/>
    <property type="evidence" value="ECO:0007669"/>
    <property type="project" value="TreeGrafter"/>
</dbReference>